<evidence type="ECO:0000313" key="3">
    <source>
        <dbReference type="Proteomes" id="UP000023152"/>
    </source>
</evidence>
<protein>
    <submittedName>
        <fullName evidence="2">Uncharacterized protein</fullName>
    </submittedName>
</protein>
<evidence type="ECO:0000256" key="1">
    <source>
        <dbReference type="SAM" id="MobiDB-lite"/>
    </source>
</evidence>
<dbReference type="Proteomes" id="UP000023152">
    <property type="component" value="Unassembled WGS sequence"/>
</dbReference>
<feature type="non-terminal residue" evidence="2">
    <location>
        <position position="1"/>
    </location>
</feature>
<dbReference type="EMBL" id="ASPP01038362">
    <property type="protein sequence ID" value="ETO01417.1"/>
    <property type="molecule type" value="Genomic_DNA"/>
</dbReference>
<evidence type="ECO:0000313" key="2">
    <source>
        <dbReference type="EMBL" id="ETO01417.1"/>
    </source>
</evidence>
<keyword evidence="3" id="KW-1185">Reference proteome</keyword>
<organism evidence="2 3">
    <name type="scientific">Reticulomyxa filosa</name>
    <dbReference type="NCBI Taxonomy" id="46433"/>
    <lineage>
        <taxon>Eukaryota</taxon>
        <taxon>Sar</taxon>
        <taxon>Rhizaria</taxon>
        <taxon>Retaria</taxon>
        <taxon>Foraminifera</taxon>
        <taxon>Monothalamids</taxon>
        <taxon>Reticulomyxidae</taxon>
        <taxon>Reticulomyxa</taxon>
    </lineage>
</organism>
<accession>X6LJW7</accession>
<sequence length="101" mass="11779">GICPPYCKTQEKQIRKYNIKIIPANVQNSTLSKQNNMISLYIQRKPNKRRRHVDSDDESINGNVPPLEKINTNIKDQNLILYNNNGKCSDEKHDQTEKKKK</sequence>
<gene>
    <name evidence="2" type="ORF">RFI_36023</name>
</gene>
<dbReference type="AlphaFoldDB" id="X6LJW7"/>
<name>X6LJW7_RETFI</name>
<proteinExistence type="predicted"/>
<comment type="caution">
    <text evidence="2">The sequence shown here is derived from an EMBL/GenBank/DDBJ whole genome shotgun (WGS) entry which is preliminary data.</text>
</comment>
<reference evidence="2 3" key="1">
    <citation type="journal article" date="2013" name="Curr. Biol.">
        <title>The Genome of the Foraminiferan Reticulomyxa filosa.</title>
        <authorList>
            <person name="Glockner G."/>
            <person name="Hulsmann N."/>
            <person name="Schleicher M."/>
            <person name="Noegel A.A."/>
            <person name="Eichinger L."/>
            <person name="Gallinger C."/>
            <person name="Pawlowski J."/>
            <person name="Sierra R."/>
            <person name="Euteneuer U."/>
            <person name="Pillet L."/>
            <person name="Moustafa A."/>
            <person name="Platzer M."/>
            <person name="Groth M."/>
            <person name="Szafranski K."/>
            <person name="Schliwa M."/>
        </authorList>
    </citation>
    <scope>NUCLEOTIDE SEQUENCE [LARGE SCALE GENOMIC DNA]</scope>
</reference>
<feature type="region of interest" description="Disordered" evidence="1">
    <location>
        <begin position="45"/>
        <end position="69"/>
    </location>
</feature>